<dbReference type="Pfam" id="PF06980">
    <property type="entry name" value="DUF1302"/>
    <property type="match status" value="1"/>
</dbReference>
<protein>
    <submittedName>
        <fullName evidence="2">DUF1302 domain-containing protein</fullName>
    </submittedName>
</protein>
<evidence type="ECO:0000313" key="2">
    <source>
        <dbReference type="EMBL" id="PRW84291.1"/>
    </source>
</evidence>
<dbReference type="Proteomes" id="UP000239731">
    <property type="component" value="Unassembled WGS sequence"/>
</dbReference>
<evidence type="ECO:0000313" key="3">
    <source>
        <dbReference type="Proteomes" id="UP000239731"/>
    </source>
</evidence>
<organism evidence="2 3">
    <name type="scientific">Pseudomonas fluorescens</name>
    <dbReference type="NCBI Taxonomy" id="294"/>
    <lineage>
        <taxon>Bacteria</taxon>
        <taxon>Pseudomonadati</taxon>
        <taxon>Pseudomonadota</taxon>
        <taxon>Gammaproteobacteria</taxon>
        <taxon>Pseudomonadales</taxon>
        <taxon>Pseudomonadaceae</taxon>
        <taxon>Pseudomonas</taxon>
    </lineage>
</organism>
<proteinExistence type="predicted"/>
<keyword evidence="1" id="KW-0732">Signal</keyword>
<evidence type="ECO:0000256" key="1">
    <source>
        <dbReference type="SAM" id="SignalP"/>
    </source>
</evidence>
<dbReference type="RefSeq" id="WP_070413567.1">
    <property type="nucleotide sequence ID" value="NZ_PVUH01000031.1"/>
</dbReference>
<gene>
    <name evidence="2" type="ORF">C7A10_29095</name>
</gene>
<sequence length="570" mass="61060">MKNFSIHYDEVYVFSVKAAATALLVVGSSNASAFNFSNDADTIRGSLDSTISAGSGIRTDSASKSLVAPTYNSATGAKTGNGHMGQLSGLSDQGDINYDKGDAFTTYLKGSHELLLKMPAEGLSFMARGTWLRDVSATDTTGDTSGQDAFAAAPPDIRDGLASHAREKLAFQSRLLDLWISKTFDIGDQQARVRVGNQVISWGESIFEVGGINATNGIDVNRASQPGAQIKEFVLPAPILSVASGLGNGFNAEVYIQGHWNESYLPPVGSYWSTSTVGPGSGAYGVRTESARDSGQYGLSLRYQPDGAALSLGVYAITYHDKLPQISLDASGTTVYMYPEDRHMFGVSANFPLGDWAIGTELSYRPKDAVSLNASSGCVSQEGKCWVDEKKFQWHLTSLFTLQPSNSGGLLKLLGADTATLTTETVVIAYPGLHDSYQGSPIAAGGWLWGNQSNDLAVTGALNSPGDSKGTKYSGGLDVDFNWIYDGSLIGGWQVNPGVYVRRGMFGYTPNISEQFMEGVTSVNMYVNFIQNPADWQVGMNYTKFLGPSDPLTNPLRDRDFVGINVSRNF</sequence>
<feature type="signal peptide" evidence="1">
    <location>
        <begin position="1"/>
        <end position="33"/>
    </location>
</feature>
<comment type="caution">
    <text evidence="2">The sequence shown here is derived from an EMBL/GenBank/DDBJ whole genome shotgun (WGS) entry which is preliminary data.</text>
</comment>
<name>A0A2T0HMI4_PSEFL</name>
<accession>A0A2T0HMI4</accession>
<dbReference type="AlphaFoldDB" id="A0A2T0HMI4"/>
<dbReference type="InterPro" id="IPR010727">
    <property type="entry name" value="DUF1302"/>
</dbReference>
<reference evidence="2 3" key="1">
    <citation type="submission" date="2018-03" db="EMBL/GenBank/DDBJ databases">
        <title>Blue discolouration in mozzarella cheese caused by Pseudomonas fluorescens.</title>
        <authorList>
            <person name="Chiesa F."/>
            <person name="Dalmasso A."/>
            <person name="Lomonaco S."/>
        </authorList>
    </citation>
    <scope>NUCLEOTIDE SEQUENCE [LARGE SCALE GENOMIC DNA]</scope>
    <source>
        <strain evidence="2 3">11293</strain>
    </source>
</reference>
<feature type="chain" id="PRO_5015455186" evidence="1">
    <location>
        <begin position="34"/>
        <end position="570"/>
    </location>
</feature>
<dbReference type="EMBL" id="PVUH01000031">
    <property type="protein sequence ID" value="PRW84291.1"/>
    <property type="molecule type" value="Genomic_DNA"/>
</dbReference>